<dbReference type="Pfam" id="PF13400">
    <property type="entry name" value="Tad"/>
    <property type="match status" value="1"/>
</dbReference>
<gene>
    <name evidence="3" type="ORF">ACFFIA_03625</name>
</gene>
<name>A0ABV6LWH3_9ACTN</name>
<dbReference type="NCBIfam" id="TIGR03816">
    <property type="entry name" value="tadE_like_DECH"/>
    <property type="match status" value="1"/>
</dbReference>
<feature type="transmembrane region" description="Helical" evidence="1">
    <location>
        <begin position="21"/>
        <end position="45"/>
    </location>
</feature>
<keyword evidence="4" id="KW-1185">Reference proteome</keyword>
<reference evidence="3 4" key="1">
    <citation type="submission" date="2024-09" db="EMBL/GenBank/DDBJ databases">
        <authorList>
            <person name="Sun Q."/>
            <person name="Mori K."/>
        </authorList>
    </citation>
    <scope>NUCLEOTIDE SEQUENCE [LARGE SCALE GENOMIC DNA]</scope>
    <source>
        <strain evidence="3 4">TBRC 3947</strain>
    </source>
</reference>
<evidence type="ECO:0000313" key="4">
    <source>
        <dbReference type="Proteomes" id="UP001589867"/>
    </source>
</evidence>
<feature type="domain" description="Putative Flp pilus-assembly TadG-like N-terminal" evidence="2">
    <location>
        <begin position="19"/>
        <end position="65"/>
    </location>
</feature>
<keyword evidence="1" id="KW-0812">Transmembrane</keyword>
<evidence type="ECO:0000313" key="3">
    <source>
        <dbReference type="EMBL" id="MFC0526741.1"/>
    </source>
</evidence>
<evidence type="ECO:0000256" key="1">
    <source>
        <dbReference type="SAM" id="Phobius"/>
    </source>
</evidence>
<protein>
    <submittedName>
        <fullName evidence="3">Rv3654c family TadE-like protein</fullName>
    </submittedName>
</protein>
<dbReference type="InterPro" id="IPR028087">
    <property type="entry name" value="Tad_N"/>
</dbReference>
<organism evidence="3 4">
    <name type="scientific">Phytohabitans kaempferiae</name>
    <dbReference type="NCBI Taxonomy" id="1620943"/>
    <lineage>
        <taxon>Bacteria</taxon>
        <taxon>Bacillati</taxon>
        <taxon>Actinomycetota</taxon>
        <taxon>Actinomycetes</taxon>
        <taxon>Micromonosporales</taxon>
        <taxon>Micromonosporaceae</taxon>
    </lineage>
</organism>
<accession>A0ABV6LWH3</accession>
<dbReference type="RefSeq" id="WP_377245178.1">
    <property type="nucleotide sequence ID" value="NZ_JBHLUH010000004.1"/>
</dbReference>
<dbReference type="EMBL" id="JBHLUH010000004">
    <property type="protein sequence ID" value="MFC0526741.1"/>
    <property type="molecule type" value="Genomic_DNA"/>
</dbReference>
<sequence>MTRRPRHGRGTRRRPADRGAATIVVLAVGLILIGLGLAGAAVGAARVARHEARTAADLGALAGAMRVLEGPETACARADELVSRNGGRLAACTVDGLDLVVSVEVEAAPLPGFYGTARAAARAGPVRAG</sequence>
<keyword evidence="1" id="KW-0472">Membrane</keyword>
<evidence type="ECO:0000259" key="2">
    <source>
        <dbReference type="Pfam" id="PF13400"/>
    </source>
</evidence>
<keyword evidence="1" id="KW-1133">Transmembrane helix</keyword>
<dbReference type="InterPro" id="IPR021202">
    <property type="entry name" value="Rv3654c-like"/>
</dbReference>
<proteinExistence type="predicted"/>
<dbReference type="Proteomes" id="UP001589867">
    <property type="component" value="Unassembled WGS sequence"/>
</dbReference>
<comment type="caution">
    <text evidence="3">The sequence shown here is derived from an EMBL/GenBank/DDBJ whole genome shotgun (WGS) entry which is preliminary data.</text>
</comment>